<dbReference type="OrthoDB" id="9793799at2"/>
<keyword evidence="6 7" id="KW-0472">Membrane</keyword>
<dbReference type="InterPro" id="IPR023090">
    <property type="entry name" value="UPF0702_alpha/beta_dom_sf"/>
</dbReference>
<evidence type="ECO:0000256" key="7">
    <source>
        <dbReference type="SAM" id="Phobius"/>
    </source>
</evidence>
<dbReference type="Pfam" id="PF20730">
    <property type="entry name" value="YetF_N"/>
    <property type="match status" value="1"/>
</dbReference>
<feature type="transmembrane region" description="Helical" evidence="7">
    <location>
        <begin position="18"/>
        <end position="37"/>
    </location>
</feature>
<dbReference type="InterPro" id="IPR007353">
    <property type="entry name" value="DUF421"/>
</dbReference>
<evidence type="ECO:0000256" key="5">
    <source>
        <dbReference type="ARBA" id="ARBA00022989"/>
    </source>
</evidence>
<feature type="transmembrane region" description="Helical" evidence="7">
    <location>
        <begin position="74"/>
        <end position="96"/>
    </location>
</feature>
<dbReference type="Pfam" id="PF04239">
    <property type="entry name" value="DUF421"/>
    <property type="match status" value="1"/>
</dbReference>
<accession>A0A2K8Z7V7</accession>
<dbReference type="PANTHER" id="PTHR34582">
    <property type="entry name" value="UPF0702 TRANSMEMBRANE PROTEIN YCAP"/>
    <property type="match status" value="1"/>
</dbReference>
<feature type="domain" description="YetF C-terminal" evidence="8">
    <location>
        <begin position="97"/>
        <end position="167"/>
    </location>
</feature>
<evidence type="ECO:0000259" key="9">
    <source>
        <dbReference type="Pfam" id="PF20730"/>
    </source>
</evidence>
<dbReference type="Proteomes" id="UP000232883">
    <property type="component" value="Chromosome"/>
</dbReference>
<gene>
    <name evidence="10" type="ORF">CWM47_31080</name>
</gene>
<evidence type="ECO:0000313" key="10">
    <source>
        <dbReference type="EMBL" id="AUD05899.1"/>
    </source>
</evidence>
<evidence type="ECO:0000256" key="2">
    <source>
        <dbReference type="ARBA" id="ARBA00006448"/>
    </source>
</evidence>
<dbReference type="InterPro" id="IPR048454">
    <property type="entry name" value="YetF_N"/>
</dbReference>
<evidence type="ECO:0000256" key="4">
    <source>
        <dbReference type="ARBA" id="ARBA00022692"/>
    </source>
</evidence>
<comment type="subcellular location">
    <subcellularLocation>
        <location evidence="1">Cell membrane</location>
        <topology evidence="1">Multi-pass membrane protein</topology>
    </subcellularLocation>
</comment>
<name>A0A2K8Z7V7_9BACT</name>
<evidence type="ECO:0000256" key="3">
    <source>
        <dbReference type="ARBA" id="ARBA00022475"/>
    </source>
</evidence>
<evidence type="ECO:0000313" key="11">
    <source>
        <dbReference type="Proteomes" id="UP000232883"/>
    </source>
</evidence>
<comment type="similarity">
    <text evidence="2">Belongs to the UPF0702 family.</text>
</comment>
<protein>
    <submittedName>
        <fullName evidence="10">DUF421 domain-containing protein</fullName>
    </submittedName>
</protein>
<evidence type="ECO:0000256" key="1">
    <source>
        <dbReference type="ARBA" id="ARBA00004651"/>
    </source>
</evidence>
<dbReference type="AlphaFoldDB" id="A0A2K8Z7V7"/>
<keyword evidence="4 7" id="KW-0812">Transmembrane</keyword>
<reference evidence="10 11" key="1">
    <citation type="submission" date="2017-11" db="EMBL/GenBank/DDBJ databases">
        <title>Taxonomic description and genome sequences of Spirosoma HA7 sp. nov., isolated from pollen microhabitat of Corylus avellana.</title>
        <authorList>
            <person name="Ambika Manirajan B."/>
            <person name="Suarez C."/>
            <person name="Ratering S."/>
            <person name="Geissler-Plaum R."/>
            <person name="Cardinale M."/>
            <person name="Sylvia S."/>
        </authorList>
    </citation>
    <scope>NUCLEOTIDE SEQUENCE [LARGE SCALE GENOMIC DNA]</scope>
    <source>
        <strain evidence="10 11">HA7</strain>
    </source>
</reference>
<dbReference type="GO" id="GO:0005886">
    <property type="term" value="C:plasma membrane"/>
    <property type="evidence" value="ECO:0007669"/>
    <property type="project" value="UniProtKB-SubCell"/>
</dbReference>
<organism evidence="10 11">
    <name type="scientific">Spirosoma pollinicola</name>
    <dbReference type="NCBI Taxonomy" id="2057025"/>
    <lineage>
        <taxon>Bacteria</taxon>
        <taxon>Pseudomonadati</taxon>
        <taxon>Bacteroidota</taxon>
        <taxon>Cytophagia</taxon>
        <taxon>Cytophagales</taxon>
        <taxon>Cytophagaceae</taxon>
        <taxon>Spirosoma</taxon>
    </lineage>
</organism>
<feature type="domain" description="YetF-like N-terminal transmembrane" evidence="9">
    <location>
        <begin position="27"/>
        <end position="93"/>
    </location>
</feature>
<feature type="transmembrane region" description="Helical" evidence="7">
    <location>
        <begin position="49"/>
        <end position="68"/>
    </location>
</feature>
<evidence type="ECO:0000256" key="6">
    <source>
        <dbReference type="ARBA" id="ARBA00023136"/>
    </source>
</evidence>
<proteinExistence type="inferred from homology"/>
<sequence length="177" mass="19451">MIDDWETVSSWLFKGWESIGRVVVVGVLAYAGLLLFLRISGKRTLSKMNAFDLVITVALGSTFSTIIISRQTGVADGLTALALLIALQYSVSWLSVRWPWFQQILKSEPTLLFHQGQYLRGALRQERVSEGEVLAAMRSSGAARLEDVTAVVLETDGSFTVIQEKSQGTATSLQNVQ</sequence>
<dbReference type="PANTHER" id="PTHR34582:SF6">
    <property type="entry name" value="UPF0702 TRANSMEMBRANE PROTEIN YCAP"/>
    <property type="match status" value="1"/>
</dbReference>
<keyword evidence="5 7" id="KW-1133">Transmembrane helix</keyword>
<evidence type="ECO:0000259" key="8">
    <source>
        <dbReference type="Pfam" id="PF04239"/>
    </source>
</evidence>
<dbReference type="KEGG" id="spir:CWM47_31080"/>
<keyword evidence="11" id="KW-1185">Reference proteome</keyword>
<keyword evidence="3" id="KW-1003">Cell membrane</keyword>
<dbReference type="EMBL" id="CP025096">
    <property type="protein sequence ID" value="AUD05899.1"/>
    <property type="molecule type" value="Genomic_DNA"/>
</dbReference>
<dbReference type="Gene3D" id="3.30.240.20">
    <property type="entry name" value="bsu07140 like domains"/>
    <property type="match status" value="1"/>
</dbReference>
<dbReference type="RefSeq" id="WP_100992450.1">
    <property type="nucleotide sequence ID" value="NZ_CP025096.1"/>
</dbReference>